<dbReference type="PANTHER" id="PTHR11177">
    <property type="entry name" value="CHITINASE"/>
    <property type="match status" value="1"/>
</dbReference>
<evidence type="ECO:0000313" key="10">
    <source>
        <dbReference type="EMBL" id="CAF1681844.1"/>
    </source>
</evidence>
<keyword evidence="4 5" id="KW-0326">Glycosidase</keyword>
<dbReference type="EMBL" id="CAJNOV010006614">
    <property type="protein sequence ID" value="CAF1252444.1"/>
    <property type="molecule type" value="Genomic_DNA"/>
</dbReference>
<organism evidence="9 15">
    <name type="scientific">Rotaria magnacalcarata</name>
    <dbReference type="NCBI Taxonomy" id="392030"/>
    <lineage>
        <taxon>Eukaryota</taxon>
        <taxon>Metazoa</taxon>
        <taxon>Spiralia</taxon>
        <taxon>Gnathifera</taxon>
        <taxon>Rotifera</taxon>
        <taxon>Eurotatoria</taxon>
        <taxon>Bdelloidea</taxon>
        <taxon>Philodinida</taxon>
        <taxon>Philodinidae</taxon>
        <taxon>Rotaria</taxon>
    </lineage>
</organism>
<evidence type="ECO:0000256" key="7">
    <source>
        <dbReference type="SAM" id="SignalP"/>
    </source>
</evidence>
<dbReference type="Proteomes" id="UP000663855">
    <property type="component" value="Unassembled WGS sequence"/>
</dbReference>
<dbReference type="GO" id="GO:0004568">
    <property type="term" value="F:chitinase activity"/>
    <property type="evidence" value="ECO:0007669"/>
    <property type="project" value="UniProtKB-ARBA"/>
</dbReference>
<name>A0A815A4A1_9BILA</name>
<evidence type="ECO:0000256" key="6">
    <source>
        <dbReference type="RuleBase" id="RU004453"/>
    </source>
</evidence>
<evidence type="ECO:0000256" key="3">
    <source>
        <dbReference type="ARBA" id="ARBA00023157"/>
    </source>
</evidence>
<dbReference type="Proteomes" id="UP000681720">
    <property type="component" value="Unassembled WGS sequence"/>
</dbReference>
<dbReference type="EMBL" id="CAJNRE010010800">
    <property type="protein sequence ID" value="CAF2096121.1"/>
    <property type="molecule type" value="Genomic_DNA"/>
</dbReference>
<evidence type="ECO:0000259" key="8">
    <source>
        <dbReference type="PROSITE" id="PS51910"/>
    </source>
</evidence>
<gene>
    <name evidence="14" type="ORF">BYL167_LOCUS14440</name>
    <name evidence="9" type="ORF">CJN711_LOCUS14556</name>
    <name evidence="12" type="ORF">GIL414_LOCUS11101</name>
    <name evidence="10" type="ORF">KQP761_LOCUS36870</name>
    <name evidence="11" type="ORF">MBJ925_LOCUS21438</name>
    <name evidence="13" type="ORF">SMN809_LOCUS11947</name>
</gene>
<evidence type="ECO:0000313" key="9">
    <source>
        <dbReference type="EMBL" id="CAF1252444.1"/>
    </source>
</evidence>
<dbReference type="Proteomes" id="UP000681967">
    <property type="component" value="Unassembled WGS sequence"/>
</dbReference>
<comment type="caution">
    <text evidence="9">The sequence shown here is derived from an EMBL/GenBank/DDBJ whole genome shotgun (WGS) entry which is preliminary data.</text>
</comment>
<proteinExistence type="inferred from homology"/>
<dbReference type="Proteomes" id="UP000663834">
    <property type="component" value="Unassembled WGS sequence"/>
</dbReference>
<keyword evidence="2 5" id="KW-0378">Hydrolase</keyword>
<dbReference type="InterPro" id="IPR001223">
    <property type="entry name" value="Glyco_hydro18_cat"/>
</dbReference>
<accession>A0A815A4A1</accession>
<dbReference type="GO" id="GO:0005975">
    <property type="term" value="P:carbohydrate metabolic process"/>
    <property type="evidence" value="ECO:0007669"/>
    <property type="project" value="InterPro"/>
</dbReference>
<evidence type="ECO:0000256" key="2">
    <source>
        <dbReference type="ARBA" id="ARBA00022801"/>
    </source>
</evidence>
<dbReference type="Proteomes" id="UP000676336">
    <property type="component" value="Unassembled WGS sequence"/>
</dbReference>
<keyword evidence="3" id="KW-1015">Disulfide bond</keyword>
<dbReference type="FunFam" id="3.10.50.10:FF:000004">
    <property type="entry name" value="Chitinase 5"/>
    <property type="match status" value="1"/>
</dbReference>
<dbReference type="Proteomes" id="UP000663824">
    <property type="component" value="Unassembled WGS sequence"/>
</dbReference>
<dbReference type="EMBL" id="CAJOBH010005151">
    <property type="protein sequence ID" value="CAF4014944.1"/>
    <property type="molecule type" value="Genomic_DNA"/>
</dbReference>
<dbReference type="PROSITE" id="PS01095">
    <property type="entry name" value="GH18_1"/>
    <property type="match status" value="1"/>
</dbReference>
<keyword evidence="1 7" id="KW-0732">Signal</keyword>
<evidence type="ECO:0000313" key="11">
    <source>
        <dbReference type="EMBL" id="CAF2096121.1"/>
    </source>
</evidence>
<evidence type="ECO:0000313" key="13">
    <source>
        <dbReference type="EMBL" id="CAF4001292.1"/>
    </source>
</evidence>
<dbReference type="EMBL" id="CAJNOW010020914">
    <property type="protein sequence ID" value="CAF1681844.1"/>
    <property type="molecule type" value="Genomic_DNA"/>
</dbReference>
<dbReference type="Pfam" id="PF00704">
    <property type="entry name" value="Glyco_hydro_18"/>
    <property type="match status" value="1"/>
</dbReference>
<dbReference type="OrthoDB" id="73875at2759"/>
<dbReference type="Gene3D" id="3.10.50.10">
    <property type="match status" value="1"/>
</dbReference>
<evidence type="ECO:0000313" key="12">
    <source>
        <dbReference type="EMBL" id="CAF3988971.1"/>
    </source>
</evidence>
<dbReference type="SUPFAM" id="SSF54556">
    <property type="entry name" value="Chitinase insertion domain"/>
    <property type="match status" value="1"/>
</dbReference>
<evidence type="ECO:0000313" key="14">
    <source>
        <dbReference type="EMBL" id="CAF4014944.1"/>
    </source>
</evidence>
<dbReference type="EMBL" id="CAJOBI010004423">
    <property type="protein sequence ID" value="CAF4001292.1"/>
    <property type="molecule type" value="Genomic_DNA"/>
</dbReference>
<evidence type="ECO:0000313" key="15">
    <source>
        <dbReference type="Proteomes" id="UP000663855"/>
    </source>
</evidence>
<dbReference type="PANTHER" id="PTHR11177:SF317">
    <property type="entry name" value="CHITINASE 12-RELATED"/>
    <property type="match status" value="1"/>
</dbReference>
<evidence type="ECO:0000256" key="5">
    <source>
        <dbReference type="RuleBase" id="RU000489"/>
    </source>
</evidence>
<dbReference type="InterPro" id="IPR029070">
    <property type="entry name" value="Chitinase_insertion_sf"/>
</dbReference>
<dbReference type="GO" id="GO:0005576">
    <property type="term" value="C:extracellular region"/>
    <property type="evidence" value="ECO:0007669"/>
    <property type="project" value="TreeGrafter"/>
</dbReference>
<dbReference type="GO" id="GO:0008061">
    <property type="term" value="F:chitin binding"/>
    <property type="evidence" value="ECO:0007669"/>
    <property type="project" value="InterPro"/>
</dbReference>
<dbReference type="GO" id="GO:0006032">
    <property type="term" value="P:chitin catabolic process"/>
    <property type="evidence" value="ECO:0007669"/>
    <property type="project" value="TreeGrafter"/>
</dbReference>
<dbReference type="AlphaFoldDB" id="A0A815A4A1"/>
<dbReference type="SUPFAM" id="SSF51445">
    <property type="entry name" value="(Trans)glycosidases"/>
    <property type="match status" value="1"/>
</dbReference>
<dbReference type="InterPro" id="IPR050314">
    <property type="entry name" value="Glycosyl_Hydrlase_18"/>
</dbReference>
<dbReference type="InterPro" id="IPR011583">
    <property type="entry name" value="Chitinase_II/V-like_cat"/>
</dbReference>
<protein>
    <recommendedName>
        <fullName evidence="8">GH18 domain-containing protein</fullName>
    </recommendedName>
</protein>
<feature type="chain" id="PRO_5035686319" description="GH18 domain-containing protein" evidence="7">
    <location>
        <begin position="21"/>
        <end position="484"/>
    </location>
</feature>
<evidence type="ECO:0000256" key="4">
    <source>
        <dbReference type="ARBA" id="ARBA00023295"/>
    </source>
</evidence>
<reference evidence="9" key="1">
    <citation type="submission" date="2021-02" db="EMBL/GenBank/DDBJ databases">
        <authorList>
            <person name="Nowell W R."/>
        </authorList>
    </citation>
    <scope>NUCLEOTIDE SEQUENCE</scope>
</reference>
<feature type="domain" description="GH18" evidence="8">
    <location>
        <begin position="23"/>
        <end position="410"/>
    </location>
</feature>
<feature type="signal peptide" evidence="7">
    <location>
        <begin position="1"/>
        <end position="20"/>
    </location>
</feature>
<comment type="similarity">
    <text evidence="6">Belongs to the glycosyl hydrolase 18 family.</text>
</comment>
<dbReference type="EMBL" id="CAJOBJ010004104">
    <property type="protein sequence ID" value="CAF3988971.1"/>
    <property type="molecule type" value="Genomic_DNA"/>
</dbReference>
<sequence length="484" mass="55569">MHLCRLQLFFFFVLLSYVSTIDMRIVCYYTNWSVYRVTDIPILYPDKIKSLHCTHMHIAFAIINPITLRIEPSEKHDTHYTDAFDTPLYLRMNSLKKRKSSLKILVAVGGWTAGSEAFNNILTNSSTRTLFIRHTKQFLRQWNFDGIDLDWEFPGDIERGAMNNSREQFNILIKEIHESFHNESNPFLLTAAVTADPTKIDQGYVVPDFCHYLDYVSVMTYDYYGTWDNVTGINAPLYGRNSSTEDDDDGQWKNVNTSMHYWLSKGCPANKLNLGLALYGRSFTLANGTDSVSIGTETSGRGLAGPFTKESGTLAYFEICQKLRVYNWTRVFDADAQAPYAFSSSINSLDVQWVGYDDLQSVTVKVLHAKTLDLGGIMVWSIDQDDYSGLFCGQGEFPVIRRIHDILFSTDKDNKQNSFNTTEATKFRTKPKISFVPIQRFTPKRQKITLTSMQSIPKSKIFNRGAKKNSPFYFLFIVWVYYLI</sequence>
<evidence type="ECO:0000256" key="1">
    <source>
        <dbReference type="ARBA" id="ARBA00022729"/>
    </source>
</evidence>
<dbReference type="InterPro" id="IPR001579">
    <property type="entry name" value="Glyco_hydro_18_chit_AS"/>
</dbReference>
<dbReference type="SMART" id="SM00636">
    <property type="entry name" value="Glyco_18"/>
    <property type="match status" value="1"/>
</dbReference>
<dbReference type="InterPro" id="IPR017853">
    <property type="entry name" value="GH"/>
</dbReference>
<dbReference type="Gene3D" id="3.20.20.80">
    <property type="entry name" value="Glycosidases"/>
    <property type="match status" value="1"/>
</dbReference>
<dbReference type="PROSITE" id="PS51910">
    <property type="entry name" value="GH18_2"/>
    <property type="match status" value="1"/>
</dbReference>